<dbReference type="InterPro" id="IPR022548">
    <property type="entry name" value="DUF2846"/>
</dbReference>
<dbReference type="Proteomes" id="UP000243745">
    <property type="component" value="Unassembled WGS sequence"/>
</dbReference>
<feature type="chain" id="PRO_5024813285" description="DUF2846 domain-containing protein" evidence="2">
    <location>
        <begin position="24"/>
        <end position="188"/>
    </location>
</feature>
<keyword evidence="5" id="KW-1185">Reference proteome</keyword>
<reference evidence="4 5" key="1">
    <citation type="submission" date="2016-10" db="EMBL/GenBank/DDBJ databases">
        <authorList>
            <person name="Varghese N."/>
            <person name="Submissions S."/>
        </authorList>
    </citation>
    <scope>NUCLEOTIDE SEQUENCE [LARGE SCALE GENOMIC DNA]</scope>
    <source>
        <strain evidence="4 5">DSM 1361</strain>
    </source>
</reference>
<sequence length="188" mass="20930">MIKILILLAGLLLINFCAGCAKVAVQGRQADTYAKEFNPPPSGWSGLYIYRTRNIMGSALKKSLYVDGQFIGETARGVFFYRLVEPGMHILKTESEFSENDLEIQCIEGKNHYVNQALRPGLFVGGAYLSVVEETEAQNDIKGYRLAENKDNPEKNLEEYTGRPGTGSIPGPRNRSDFEILNTTQESD</sequence>
<feature type="region of interest" description="Disordered" evidence="1">
    <location>
        <begin position="149"/>
        <end position="188"/>
    </location>
</feature>
<evidence type="ECO:0000259" key="3">
    <source>
        <dbReference type="Pfam" id="PF11008"/>
    </source>
</evidence>
<feature type="compositionally biased region" description="Basic and acidic residues" evidence="1">
    <location>
        <begin position="149"/>
        <end position="161"/>
    </location>
</feature>
<evidence type="ECO:0000313" key="5">
    <source>
        <dbReference type="Proteomes" id="UP000243745"/>
    </source>
</evidence>
<dbReference type="Pfam" id="PF11008">
    <property type="entry name" value="DUF2846"/>
    <property type="match status" value="1"/>
</dbReference>
<feature type="domain" description="DUF2846" evidence="3">
    <location>
        <begin position="42"/>
        <end position="127"/>
    </location>
</feature>
<protein>
    <recommendedName>
        <fullName evidence="3">DUF2846 domain-containing protein</fullName>
    </recommendedName>
</protein>
<proteinExistence type="predicted"/>
<feature type="signal peptide" evidence="2">
    <location>
        <begin position="1"/>
        <end position="23"/>
    </location>
</feature>
<dbReference type="EMBL" id="FOXF01000015">
    <property type="protein sequence ID" value="SFP31772.1"/>
    <property type="molecule type" value="Genomic_DNA"/>
</dbReference>
<evidence type="ECO:0000256" key="1">
    <source>
        <dbReference type="SAM" id="MobiDB-lite"/>
    </source>
</evidence>
<keyword evidence="2" id="KW-0732">Signal</keyword>
<evidence type="ECO:0000256" key="2">
    <source>
        <dbReference type="SAM" id="SignalP"/>
    </source>
</evidence>
<accession>A0A662ZGR6</accession>
<gene>
    <name evidence="4" type="ORF">SAMN02910344_01066</name>
</gene>
<evidence type="ECO:0000313" key="4">
    <source>
        <dbReference type="EMBL" id="SFP31772.1"/>
    </source>
</evidence>
<name>A0A662ZGR6_9GAMM</name>
<dbReference type="AlphaFoldDB" id="A0A662ZGR6"/>
<organism evidence="4 5">
    <name type="scientific">Ruminobacter amylophilus</name>
    <dbReference type="NCBI Taxonomy" id="867"/>
    <lineage>
        <taxon>Bacteria</taxon>
        <taxon>Pseudomonadati</taxon>
        <taxon>Pseudomonadota</taxon>
        <taxon>Gammaproteobacteria</taxon>
        <taxon>Aeromonadales</taxon>
        <taxon>Succinivibrionaceae</taxon>
        <taxon>Ruminobacter</taxon>
    </lineage>
</organism>